<proteinExistence type="predicted"/>
<organism evidence="2">
    <name type="scientific">Oryza sativa subsp. japonica</name>
    <name type="common">Rice</name>
    <dbReference type="NCBI Taxonomy" id="39947"/>
    <lineage>
        <taxon>Eukaryota</taxon>
        <taxon>Viridiplantae</taxon>
        <taxon>Streptophyta</taxon>
        <taxon>Embryophyta</taxon>
        <taxon>Tracheophyta</taxon>
        <taxon>Spermatophyta</taxon>
        <taxon>Magnoliopsida</taxon>
        <taxon>Liliopsida</taxon>
        <taxon>Poales</taxon>
        <taxon>Poaceae</taxon>
        <taxon>BOP clade</taxon>
        <taxon>Oryzoideae</taxon>
        <taxon>Oryzeae</taxon>
        <taxon>Oryzinae</taxon>
        <taxon>Oryza</taxon>
        <taxon>Oryza sativa</taxon>
    </lineage>
</organism>
<evidence type="ECO:0000313" key="2">
    <source>
        <dbReference type="EMBL" id="EEE57201.1"/>
    </source>
</evidence>
<feature type="compositionally biased region" description="Gly residues" evidence="1">
    <location>
        <begin position="310"/>
        <end position="321"/>
    </location>
</feature>
<feature type="compositionally biased region" description="Basic residues" evidence="1">
    <location>
        <begin position="288"/>
        <end position="309"/>
    </location>
</feature>
<reference evidence="2" key="2">
    <citation type="submission" date="2008-12" db="EMBL/GenBank/DDBJ databases">
        <title>Improved gene annotation of the rice (Oryza sativa) genomes.</title>
        <authorList>
            <person name="Wang J."/>
            <person name="Li R."/>
            <person name="Fan W."/>
            <person name="Huang Q."/>
            <person name="Zhang J."/>
            <person name="Zhou Y."/>
            <person name="Hu Y."/>
            <person name="Zi S."/>
            <person name="Li J."/>
            <person name="Ni P."/>
            <person name="Zheng H."/>
            <person name="Zhang Y."/>
            <person name="Zhao M."/>
            <person name="Hao Q."/>
            <person name="McDermott J."/>
            <person name="Samudrala R."/>
            <person name="Kristiansen K."/>
            <person name="Wong G.K.-S."/>
        </authorList>
    </citation>
    <scope>NUCLEOTIDE SEQUENCE</scope>
</reference>
<feature type="region of interest" description="Disordered" evidence="1">
    <location>
        <begin position="288"/>
        <end position="326"/>
    </location>
</feature>
<dbReference type="EMBL" id="CM000139">
    <property type="protein sequence ID" value="EEE57201.1"/>
    <property type="molecule type" value="Genomic_DNA"/>
</dbReference>
<gene>
    <name evidence="2" type="ORF">OsJ_07154</name>
</gene>
<feature type="compositionally biased region" description="Gly residues" evidence="1">
    <location>
        <begin position="93"/>
        <end position="107"/>
    </location>
</feature>
<protein>
    <submittedName>
        <fullName evidence="2">Uncharacterized protein</fullName>
    </submittedName>
</protein>
<feature type="compositionally biased region" description="Gly residues" evidence="1">
    <location>
        <begin position="124"/>
        <end position="135"/>
    </location>
</feature>
<dbReference type="AlphaFoldDB" id="B9F0K9"/>
<accession>B9F0K9</accession>
<reference evidence="2" key="1">
    <citation type="journal article" date="2005" name="PLoS Biol.">
        <title>The genomes of Oryza sativa: a history of duplications.</title>
        <authorList>
            <person name="Yu J."/>
            <person name="Wang J."/>
            <person name="Lin W."/>
            <person name="Li S."/>
            <person name="Li H."/>
            <person name="Zhou J."/>
            <person name="Ni P."/>
            <person name="Dong W."/>
            <person name="Hu S."/>
            <person name="Zeng C."/>
            <person name="Zhang J."/>
            <person name="Zhang Y."/>
            <person name="Li R."/>
            <person name="Xu Z."/>
            <person name="Li S."/>
            <person name="Li X."/>
            <person name="Zheng H."/>
            <person name="Cong L."/>
            <person name="Lin L."/>
            <person name="Yin J."/>
            <person name="Geng J."/>
            <person name="Li G."/>
            <person name="Shi J."/>
            <person name="Liu J."/>
            <person name="Lv H."/>
            <person name="Li J."/>
            <person name="Wang J."/>
            <person name="Deng Y."/>
            <person name="Ran L."/>
            <person name="Shi X."/>
            <person name="Wang X."/>
            <person name="Wu Q."/>
            <person name="Li C."/>
            <person name="Ren X."/>
            <person name="Wang J."/>
            <person name="Wang X."/>
            <person name="Li D."/>
            <person name="Liu D."/>
            <person name="Zhang X."/>
            <person name="Ji Z."/>
            <person name="Zhao W."/>
            <person name="Sun Y."/>
            <person name="Zhang Z."/>
            <person name="Bao J."/>
            <person name="Han Y."/>
            <person name="Dong L."/>
            <person name="Ji J."/>
            <person name="Chen P."/>
            <person name="Wu S."/>
            <person name="Liu J."/>
            <person name="Xiao Y."/>
            <person name="Bu D."/>
            <person name="Tan J."/>
            <person name="Yang L."/>
            <person name="Ye C."/>
            <person name="Zhang J."/>
            <person name="Xu J."/>
            <person name="Zhou Y."/>
            <person name="Yu Y."/>
            <person name="Zhang B."/>
            <person name="Zhuang S."/>
            <person name="Wei H."/>
            <person name="Liu B."/>
            <person name="Lei M."/>
            <person name="Yu H."/>
            <person name="Li Y."/>
            <person name="Xu H."/>
            <person name="Wei S."/>
            <person name="He X."/>
            <person name="Fang L."/>
            <person name="Zhang Z."/>
            <person name="Zhang Y."/>
            <person name="Huang X."/>
            <person name="Su Z."/>
            <person name="Tong W."/>
            <person name="Li J."/>
            <person name="Tong Z."/>
            <person name="Li S."/>
            <person name="Ye J."/>
            <person name="Wang L."/>
            <person name="Fang L."/>
            <person name="Lei T."/>
            <person name="Chen C."/>
            <person name="Chen H."/>
            <person name="Xu Z."/>
            <person name="Li H."/>
            <person name="Huang H."/>
            <person name="Zhang F."/>
            <person name="Xu H."/>
            <person name="Li N."/>
            <person name="Zhao C."/>
            <person name="Li S."/>
            <person name="Dong L."/>
            <person name="Huang Y."/>
            <person name="Li L."/>
            <person name="Xi Y."/>
            <person name="Qi Q."/>
            <person name="Li W."/>
            <person name="Zhang B."/>
            <person name="Hu W."/>
            <person name="Zhang Y."/>
            <person name="Tian X."/>
            <person name="Jiao Y."/>
            <person name="Liang X."/>
            <person name="Jin J."/>
            <person name="Gao L."/>
            <person name="Zheng W."/>
            <person name="Hao B."/>
            <person name="Liu S."/>
            <person name="Wang W."/>
            <person name="Yuan L."/>
            <person name="Cao M."/>
            <person name="McDermott J."/>
            <person name="Samudrala R."/>
            <person name="Wang J."/>
            <person name="Wong G.K."/>
            <person name="Yang H."/>
        </authorList>
    </citation>
    <scope>NUCLEOTIDE SEQUENCE [LARGE SCALE GENOMIC DNA]</scope>
</reference>
<sequence>MHVTVDYYGAGCRAGRPRHGRVFVVVVAVAGVRACRAGSHDGRRHRHRGGRAHRLRGAHARLRPAPVLLRRAAPRRDDDVDERARAAAAARGGALGAAGTGGTGGGVDPEVLPVAAGHGVQPQHGGGGGEGGGGGGRRRRRVRGVPRGARGRRGGQVPPPVRPRLPRRVRRHVARLPLHLPALPPHRRRAAAASSSRPAGAAGELHREPPGERPARPVRPWRRRGDHDSGGPQHAGDRDPRIRGFDDPARRGGEVVAELGAAEVTEKALELRAARGGGVDVVMLLRHRRRQRRRRRRARCQRHRRHPRRGGGNAGTATGGRGRCKNRRRACPELTAARSSSIIRRSPCTYR</sequence>
<name>B9F0K9_ORYSJ</name>
<feature type="region of interest" description="Disordered" evidence="1">
    <location>
        <begin position="116"/>
        <end position="249"/>
    </location>
</feature>
<feature type="compositionally biased region" description="Basic and acidic residues" evidence="1">
    <location>
        <begin position="204"/>
        <end position="215"/>
    </location>
</feature>
<feature type="compositionally biased region" description="Basic residues" evidence="1">
    <location>
        <begin position="164"/>
        <end position="174"/>
    </location>
</feature>
<feature type="compositionally biased region" description="Low complexity" evidence="1">
    <location>
        <begin position="191"/>
        <end position="203"/>
    </location>
</feature>
<evidence type="ECO:0000256" key="1">
    <source>
        <dbReference type="SAM" id="MobiDB-lite"/>
    </source>
</evidence>
<feature type="compositionally biased region" description="Basic residues" evidence="1">
    <location>
        <begin position="136"/>
        <end position="153"/>
    </location>
</feature>
<dbReference type="Proteomes" id="UP000007752">
    <property type="component" value="Chromosome 2"/>
</dbReference>
<feature type="compositionally biased region" description="Basic and acidic residues" evidence="1">
    <location>
        <begin position="223"/>
        <end position="249"/>
    </location>
</feature>
<feature type="region of interest" description="Disordered" evidence="1">
    <location>
        <begin position="90"/>
        <end position="109"/>
    </location>
</feature>